<name>A0ACB8YJ25_ARCLA</name>
<keyword evidence="2" id="KW-1185">Reference proteome</keyword>
<gene>
    <name evidence="1" type="ORF">L6452_34480</name>
</gene>
<organism evidence="1 2">
    <name type="scientific">Arctium lappa</name>
    <name type="common">Greater burdock</name>
    <name type="synonym">Lappa major</name>
    <dbReference type="NCBI Taxonomy" id="4217"/>
    <lineage>
        <taxon>Eukaryota</taxon>
        <taxon>Viridiplantae</taxon>
        <taxon>Streptophyta</taxon>
        <taxon>Embryophyta</taxon>
        <taxon>Tracheophyta</taxon>
        <taxon>Spermatophyta</taxon>
        <taxon>Magnoliopsida</taxon>
        <taxon>eudicotyledons</taxon>
        <taxon>Gunneridae</taxon>
        <taxon>Pentapetalae</taxon>
        <taxon>asterids</taxon>
        <taxon>campanulids</taxon>
        <taxon>Asterales</taxon>
        <taxon>Asteraceae</taxon>
        <taxon>Carduoideae</taxon>
        <taxon>Cardueae</taxon>
        <taxon>Arctiinae</taxon>
        <taxon>Arctium</taxon>
    </lineage>
</organism>
<comment type="caution">
    <text evidence="1">The sequence shown here is derived from an EMBL/GenBank/DDBJ whole genome shotgun (WGS) entry which is preliminary data.</text>
</comment>
<reference evidence="1 2" key="2">
    <citation type="journal article" date="2022" name="Mol. Ecol. Resour.">
        <title>The genomes of chicory, endive, great burdock and yacon provide insights into Asteraceae paleo-polyploidization history and plant inulin production.</title>
        <authorList>
            <person name="Fan W."/>
            <person name="Wang S."/>
            <person name="Wang H."/>
            <person name="Wang A."/>
            <person name="Jiang F."/>
            <person name="Liu H."/>
            <person name="Zhao H."/>
            <person name="Xu D."/>
            <person name="Zhang Y."/>
        </authorList>
    </citation>
    <scope>NUCLEOTIDE SEQUENCE [LARGE SCALE GENOMIC DNA]</scope>
    <source>
        <strain evidence="2">cv. Niubang</strain>
    </source>
</reference>
<sequence>MEVLRTKDEKSYKEPIHHQVRGISLISSAAWDSLTERLPSDHFQFDFASTSLWPCGGYPGPMASNVYVAVL</sequence>
<accession>A0ACB8YJ25</accession>
<dbReference type="Proteomes" id="UP001055879">
    <property type="component" value="Linkage Group LG12"/>
</dbReference>
<reference evidence="2" key="1">
    <citation type="journal article" date="2022" name="Mol. Ecol. Resour.">
        <title>The genomes of chicory, endive, great burdock and yacon provide insights into Asteraceae palaeo-polyploidization history and plant inulin production.</title>
        <authorList>
            <person name="Fan W."/>
            <person name="Wang S."/>
            <person name="Wang H."/>
            <person name="Wang A."/>
            <person name="Jiang F."/>
            <person name="Liu H."/>
            <person name="Zhao H."/>
            <person name="Xu D."/>
            <person name="Zhang Y."/>
        </authorList>
    </citation>
    <scope>NUCLEOTIDE SEQUENCE [LARGE SCALE GENOMIC DNA]</scope>
    <source>
        <strain evidence="2">cv. Niubang</strain>
    </source>
</reference>
<protein>
    <submittedName>
        <fullName evidence="1">Uncharacterized protein</fullName>
    </submittedName>
</protein>
<evidence type="ECO:0000313" key="2">
    <source>
        <dbReference type="Proteomes" id="UP001055879"/>
    </source>
</evidence>
<evidence type="ECO:0000313" key="1">
    <source>
        <dbReference type="EMBL" id="KAI3685242.1"/>
    </source>
</evidence>
<proteinExistence type="predicted"/>
<dbReference type="EMBL" id="CM042058">
    <property type="protein sequence ID" value="KAI3685242.1"/>
    <property type="molecule type" value="Genomic_DNA"/>
</dbReference>